<keyword evidence="6 8" id="KW-0408">Iron</keyword>
<evidence type="ECO:0000256" key="1">
    <source>
        <dbReference type="ARBA" id="ARBA00001971"/>
    </source>
</evidence>
<gene>
    <name evidence="10" type="ORF">MCYG_05549</name>
</gene>
<comment type="similarity">
    <text evidence="2">Belongs to the cytochrome P450 family.</text>
</comment>
<dbReference type="EMBL" id="DS995705">
    <property type="protein sequence ID" value="EEQ32730.1"/>
    <property type="molecule type" value="Genomic_DNA"/>
</dbReference>
<dbReference type="Gene3D" id="1.10.630.10">
    <property type="entry name" value="Cytochrome P450"/>
    <property type="match status" value="1"/>
</dbReference>
<keyword evidence="9" id="KW-1133">Transmembrane helix</keyword>
<evidence type="ECO:0000256" key="4">
    <source>
        <dbReference type="ARBA" id="ARBA00022723"/>
    </source>
</evidence>
<evidence type="ECO:0000256" key="8">
    <source>
        <dbReference type="PIRSR" id="PIRSR602403-1"/>
    </source>
</evidence>
<dbReference type="Proteomes" id="UP000002035">
    <property type="component" value="Unassembled WGS sequence"/>
</dbReference>
<keyword evidence="5" id="KW-0560">Oxidoreductase</keyword>
<keyword evidence="11" id="KW-1185">Reference proteome</keyword>
<accession>C5FS77</accession>
<organism evidence="10 11">
    <name type="scientific">Arthroderma otae (strain ATCC MYA-4605 / CBS 113480)</name>
    <name type="common">Microsporum canis</name>
    <dbReference type="NCBI Taxonomy" id="554155"/>
    <lineage>
        <taxon>Eukaryota</taxon>
        <taxon>Fungi</taxon>
        <taxon>Dikarya</taxon>
        <taxon>Ascomycota</taxon>
        <taxon>Pezizomycotina</taxon>
        <taxon>Eurotiomycetes</taxon>
        <taxon>Eurotiomycetidae</taxon>
        <taxon>Onygenales</taxon>
        <taxon>Arthrodermataceae</taxon>
        <taxon>Microsporum</taxon>
    </lineage>
</organism>
<dbReference type="InterPro" id="IPR001128">
    <property type="entry name" value="Cyt_P450"/>
</dbReference>
<dbReference type="VEuPathDB" id="FungiDB:MCYG_05549"/>
<keyword evidence="7" id="KW-0503">Monooxygenase</keyword>
<reference evidence="11" key="1">
    <citation type="journal article" date="2012" name="MBio">
        <title>Comparative genome analysis of Trichophyton rubrum and related dermatophytes reveals candidate genes involved in infection.</title>
        <authorList>
            <person name="Martinez D.A."/>
            <person name="Oliver B.G."/>
            <person name="Graeser Y."/>
            <person name="Goldberg J.M."/>
            <person name="Li W."/>
            <person name="Martinez-Rossi N.M."/>
            <person name="Monod M."/>
            <person name="Shelest E."/>
            <person name="Barton R.C."/>
            <person name="Birch E."/>
            <person name="Brakhage A.A."/>
            <person name="Chen Z."/>
            <person name="Gurr S.J."/>
            <person name="Heiman D."/>
            <person name="Heitman J."/>
            <person name="Kosti I."/>
            <person name="Rossi A."/>
            <person name="Saif S."/>
            <person name="Samalova M."/>
            <person name="Saunders C.W."/>
            <person name="Shea T."/>
            <person name="Summerbell R.C."/>
            <person name="Xu J."/>
            <person name="Young S."/>
            <person name="Zeng Q."/>
            <person name="Birren B.W."/>
            <person name="Cuomo C.A."/>
            <person name="White T.C."/>
        </authorList>
    </citation>
    <scope>NUCLEOTIDE SEQUENCE [LARGE SCALE GENOMIC DNA]</scope>
    <source>
        <strain evidence="11">ATCC MYA-4605 / CBS 113480</strain>
    </source>
</reference>
<dbReference type="GO" id="GO:0016705">
    <property type="term" value="F:oxidoreductase activity, acting on paired donors, with incorporation or reduction of molecular oxygen"/>
    <property type="evidence" value="ECO:0007669"/>
    <property type="project" value="InterPro"/>
</dbReference>
<dbReference type="OMA" id="LDICMHP"/>
<keyword evidence="4 8" id="KW-0479">Metal-binding</keyword>
<keyword evidence="9" id="KW-0812">Transmembrane</keyword>
<dbReference type="eggNOG" id="KOG0156">
    <property type="taxonomic scope" value="Eukaryota"/>
</dbReference>
<dbReference type="PANTHER" id="PTHR46206">
    <property type="entry name" value="CYTOCHROME P450"/>
    <property type="match status" value="1"/>
</dbReference>
<keyword evidence="3 8" id="KW-0349">Heme</keyword>
<dbReference type="PANTHER" id="PTHR46206:SF2">
    <property type="entry name" value="CYTOCHROME P450 MONOOXYGENASE AUSG-RELATED"/>
    <property type="match status" value="1"/>
</dbReference>
<proteinExistence type="inferred from homology"/>
<evidence type="ECO:0000313" key="11">
    <source>
        <dbReference type="Proteomes" id="UP000002035"/>
    </source>
</evidence>
<dbReference type="Pfam" id="PF00067">
    <property type="entry name" value="p450"/>
    <property type="match status" value="1"/>
</dbReference>
<feature type="binding site" description="axial binding residue" evidence="8">
    <location>
        <position position="443"/>
    </location>
    <ligand>
        <name>heme</name>
        <dbReference type="ChEBI" id="CHEBI:30413"/>
    </ligand>
    <ligandPart>
        <name>Fe</name>
        <dbReference type="ChEBI" id="CHEBI:18248"/>
    </ligandPart>
</feature>
<dbReference type="PRINTS" id="PR00385">
    <property type="entry name" value="P450"/>
</dbReference>
<name>C5FS77_ARTOC</name>
<dbReference type="OrthoDB" id="1844152at2759"/>
<dbReference type="CDD" id="cd11041">
    <property type="entry name" value="CYP503A1-like"/>
    <property type="match status" value="1"/>
</dbReference>
<evidence type="ECO:0000313" key="10">
    <source>
        <dbReference type="EMBL" id="EEQ32730.1"/>
    </source>
</evidence>
<evidence type="ECO:0000256" key="5">
    <source>
        <dbReference type="ARBA" id="ARBA00023002"/>
    </source>
</evidence>
<evidence type="ECO:0000256" key="9">
    <source>
        <dbReference type="SAM" id="Phobius"/>
    </source>
</evidence>
<comment type="cofactor">
    <cofactor evidence="1 8">
        <name>heme</name>
        <dbReference type="ChEBI" id="CHEBI:30413"/>
    </cofactor>
</comment>
<dbReference type="GeneID" id="9224927"/>
<sequence length="505" mass="56689">MPPGEDDSHAVTSLTIIIALVIILLSWLWNKSDDGIPTINSYPWYLGQKRAHQEYLSNSRNLIKEGIKKFDGPFRIITALGSRVIVPASYTEWLKNCLDLDHQALVHHEYFGGYPGMEGIGMVADPRNIVVDVTRKKLNQSSPECKLMQEHIMESLEDIWGHDNVWDTVDWPQNAVSFIARMSSAVFSGPELSRDPEWQNLIITYTFNTFMGVRALRSYPSFLHPFARWLLPECRKCQAQVRQARQILDPIIQSRNKTEGSSAKEEKAGVYNDTFQWLTDVAAGRPFDHAAAQLAFAVSALHTTTELLKQTLLDVCTHPELIQPIRDEVTEAVSQDGWTTAGLFKMQLLDSVIKESQRLKPGLLVNLERKALCDVTLPNGKKLPKGTNIAVDSSMMWDPEIYPDPTVYDGYRFLRLRQSGNGAAALVSTSRGHIAFGAGKSICPGRFFAANEIKVALANILMNYEVKIAGDHDPKVVEMGFEMLSDPEAKLMVRRHIKLITLPDT</sequence>
<protein>
    <submittedName>
        <fullName evidence="10">Cytochrome P450</fullName>
    </submittedName>
</protein>
<evidence type="ECO:0000256" key="3">
    <source>
        <dbReference type="ARBA" id="ARBA00022617"/>
    </source>
</evidence>
<dbReference type="SUPFAM" id="SSF48264">
    <property type="entry name" value="Cytochrome P450"/>
    <property type="match status" value="1"/>
</dbReference>
<dbReference type="HOGENOM" id="CLU_022195_0_3_1"/>
<dbReference type="InterPro" id="IPR036396">
    <property type="entry name" value="Cyt_P450_sf"/>
</dbReference>
<dbReference type="GO" id="GO:0020037">
    <property type="term" value="F:heme binding"/>
    <property type="evidence" value="ECO:0007669"/>
    <property type="project" value="InterPro"/>
</dbReference>
<feature type="transmembrane region" description="Helical" evidence="9">
    <location>
        <begin position="12"/>
        <end position="29"/>
    </location>
</feature>
<dbReference type="GO" id="GO:0004497">
    <property type="term" value="F:monooxygenase activity"/>
    <property type="evidence" value="ECO:0007669"/>
    <property type="project" value="UniProtKB-KW"/>
</dbReference>
<dbReference type="GO" id="GO:0005506">
    <property type="term" value="F:iron ion binding"/>
    <property type="evidence" value="ECO:0007669"/>
    <property type="project" value="InterPro"/>
</dbReference>
<dbReference type="STRING" id="554155.C5FS77"/>
<evidence type="ECO:0000256" key="7">
    <source>
        <dbReference type="ARBA" id="ARBA00023033"/>
    </source>
</evidence>
<dbReference type="PRINTS" id="PR00465">
    <property type="entry name" value="EP450IV"/>
</dbReference>
<dbReference type="RefSeq" id="XP_002845680.1">
    <property type="nucleotide sequence ID" value="XM_002845634.1"/>
</dbReference>
<keyword evidence="9" id="KW-0472">Membrane</keyword>
<dbReference type="AlphaFoldDB" id="C5FS77"/>
<evidence type="ECO:0000256" key="6">
    <source>
        <dbReference type="ARBA" id="ARBA00023004"/>
    </source>
</evidence>
<evidence type="ECO:0000256" key="2">
    <source>
        <dbReference type="ARBA" id="ARBA00010617"/>
    </source>
</evidence>
<dbReference type="InterPro" id="IPR002403">
    <property type="entry name" value="Cyt_P450_E_grp-IV"/>
</dbReference>